<sequence length="353" mass="38830">MNLLASSWLVVASATGSLLSAEKHQAWTLASEVFASAKPAKTNHSPEAMVAAAEAFLEKLTATQRGQALLSLDHPERQKWTNTPPRGNEGGLRLGDLDKGQLEAVSVLLSTVMSTEGYLMSRNIMLADDLLLDSREEAEERGGFGSANYWVAIFGKPSVENEWALQFDGHHVGVNLTMRGEKVTMSPSFIGTQPREFKLGDEVIVPMGKETSLAYEFIDSLTEEQKEEAIRGDKRRRIVVGPGKDGKTLDIPGMSCKGLTVEQREKLLKLVSCWVDDLPKACAMQRMSEIKAGMDQTVFTWNGPFALESDMSFHISGPTVIIEYAGQDLGGDPLDHLHSIYRDPTNEYGAKWK</sequence>
<evidence type="ECO:0000313" key="1">
    <source>
        <dbReference type="EMBL" id="MBK1826225.1"/>
    </source>
</evidence>
<gene>
    <name evidence="1" type="ORF">JIN81_04290</name>
</gene>
<dbReference type="Pfam" id="PF12006">
    <property type="entry name" value="DUF3500"/>
    <property type="match status" value="1"/>
</dbReference>
<organism evidence="1 2">
    <name type="scientific">Haloferula rosea</name>
    <dbReference type="NCBI Taxonomy" id="490093"/>
    <lineage>
        <taxon>Bacteria</taxon>
        <taxon>Pseudomonadati</taxon>
        <taxon>Verrucomicrobiota</taxon>
        <taxon>Verrucomicrobiia</taxon>
        <taxon>Verrucomicrobiales</taxon>
        <taxon>Verrucomicrobiaceae</taxon>
        <taxon>Haloferula</taxon>
    </lineage>
</organism>
<keyword evidence="2" id="KW-1185">Reference proteome</keyword>
<evidence type="ECO:0000313" key="2">
    <source>
        <dbReference type="Proteomes" id="UP000658278"/>
    </source>
</evidence>
<name>A0A934R976_9BACT</name>
<dbReference type="RefSeq" id="WP_200276794.1">
    <property type="nucleotide sequence ID" value="NZ_JAENII010000002.1"/>
</dbReference>
<accession>A0A934R976</accession>
<reference evidence="1" key="1">
    <citation type="submission" date="2021-01" db="EMBL/GenBank/DDBJ databases">
        <title>Modified the classification status of verrucomicrobia.</title>
        <authorList>
            <person name="Feng X."/>
        </authorList>
    </citation>
    <scope>NUCLEOTIDE SEQUENCE</scope>
    <source>
        <strain evidence="1">KCTC 22201</strain>
    </source>
</reference>
<dbReference type="Proteomes" id="UP000658278">
    <property type="component" value="Unassembled WGS sequence"/>
</dbReference>
<dbReference type="EMBL" id="JAENII010000002">
    <property type="protein sequence ID" value="MBK1826225.1"/>
    <property type="molecule type" value="Genomic_DNA"/>
</dbReference>
<protein>
    <submittedName>
        <fullName evidence="1">DUF3500 domain-containing protein</fullName>
    </submittedName>
</protein>
<comment type="caution">
    <text evidence="1">The sequence shown here is derived from an EMBL/GenBank/DDBJ whole genome shotgun (WGS) entry which is preliminary data.</text>
</comment>
<dbReference type="AlphaFoldDB" id="A0A934R976"/>
<dbReference type="PANTHER" id="PTHR37489:SF1">
    <property type="entry name" value="DUF3500 DOMAIN-CONTAINING PROTEIN"/>
    <property type="match status" value="1"/>
</dbReference>
<proteinExistence type="predicted"/>
<dbReference type="InterPro" id="IPR021889">
    <property type="entry name" value="DUF3500"/>
</dbReference>
<dbReference type="PANTHER" id="PTHR37489">
    <property type="entry name" value="DUF3500 DOMAIN-CONTAINING PROTEIN"/>
    <property type="match status" value="1"/>
</dbReference>